<dbReference type="InterPro" id="IPR050302">
    <property type="entry name" value="Rab_GAP_TBC_domain"/>
</dbReference>
<dbReference type="PANTHER" id="PTHR47219:SF9">
    <property type="entry name" value="GTPASE ACTIVATING PROTEIN AND CENTROSOME-ASSOCIATED, ISOFORM B"/>
    <property type="match status" value="1"/>
</dbReference>
<keyword evidence="5" id="KW-1185">Reference proteome</keyword>
<evidence type="ECO:0000313" key="4">
    <source>
        <dbReference type="EMBL" id="OBZ78654.1"/>
    </source>
</evidence>
<feature type="region of interest" description="Disordered" evidence="1">
    <location>
        <begin position="261"/>
        <end position="280"/>
    </location>
</feature>
<evidence type="ECO:0000259" key="3">
    <source>
        <dbReference type="PROSITE" id="PS50086"/>
    </source>
</evidence>
<proteinExistence type="predicted"/>
<feature type="region of interest" description="Disordered" evidence="1">
    <location>
        <begin position="712"/>
        <end position="740"/>
    </location>
</feature>
<sequence length="740" mass="81406">MYGRQPPISRAFSPPGAPPVGSVVHTLNMALAMRREGRSMRTTIYGRFDYDLAGSIGPVPVTFSLEPQMNVPANRPVATNIGRGSSSRPHHMLVNVRRSARGCANYDYIYVEVILRIRYSNDRYTLPEGAKASIHVLFFGFALIFCTAVTTALCLYKFPLVGHNEAIKVGHGHDDSTFVSALSIINSIAFSNSGAGCTCTFSSLTVTKYRRRSAASYSDGAQVLRTLSLGQPSSQFSHQNGPTLARPPLPRLTPTAAVSPVANMSLSPPSSPLSPKSIATSFPSLRHSQSAILTSPKSAIRSPSPRLRVSSQCHRSGETEASHRSSIASQNSPKRSKFSMPPLRLVNSNQSSLYSIRSPTLSLSPSDTPDQKTVQVQDMDFELVKPTIPQSPLAFNSVDSLSQTLNSAALPDNLLRTDSPALSTLSGSSLQVEAHRQRELRWISVMSSVPASHARKSKKVKKMVLEGVPSSVRYLVWAHLADSKAKRMDGLYQRLCKREKVAASADIERDVQQSFVEQPQLQDGSLVNLLQAYLTMVPDIQYNRGLAMIASQLLLQSPEEDAFWTFISLMDSHLRPYFSNSIQLEVDASLFGKALEANDAAAAKKTFSDMAISPNTFCRAWFTTVFADALPSEHLKRVWDVFLFEGITFLFRVGIAIFSCCRRLLLQCTSRDALLELICRPPASCLPQNPEAFLELAFSVKLKDDDLRKQRNKMEAQVKRRTQPRTAPGVNVPSISLPKN</sequence>
<name>A0A1C7MUI7_GRIFR</name>
<dbReference type="EMBL" id="LUGG01000001">
    <property type="protein sequence ID" value="OBZ78654.1"/>
    <property type="molecule type" value="Genomic_DNA"/>
</dbReference>
<dbReference type="PROSITE" id="PS50086">
    <property type="entry name" value="TBC_RABGAP"/>
    <property type="match status" value="1"/>
</dbReference>
<protein>
    <submittedName>
        <fullName evidence="4">TBC1 domain family member 10B</fullName>
    </submittedName>
</protein>
<dbReference type="Pfam" id="PF00566">
    <property type="entry name" value="RabGAP-TBC"/>
    <property type="match status" value="1"/>
</dbReference>
<feature type="compositionally biased region" description="Polar residues" evidence="1">
    <location>
        <begin position="232"/>
        <end position="241"/>
    </location>
</feature>
<evidence type="ECO:0000256" key="2">
    <source>
        <dbReference type="SAM" id="Phobius"/>
    </source>
</evidence>
<dbReference type="STRING" id="5627.A0A1C7MUI7"/>
<feature type="domain" description="Rab-GAP TBC" evidence="3">
    <location>
        <begin position="467"/>
        <end position="646"/>
    </location>
</feature>
<evidence type="ECO:0000313" key="5">
    <source>
        <dbReference type="Proteomes" id="UP000092993"/>
    </source>
</evidence>
<dbReference type="OrthoDB" id="159449at2759"/>
<dbReference type="SMART" id="SM00164">
    <property type="entry name" value="TBC"/>
    <property type="match status" value="1"/>
</dbReference>
<comment type="caution">
    <text evidence="4">The sequence shown here is derived from an EMBL/GenBank/DDBJ whole genome shotgun (WGS) entry which is preliminary data.</text>
</comment>
<dbReference type="InterPro" id="IPR000195">
    <property type="entry name" value="Rab-GAP-TBC_dom"/>
</dbReference>
<feature type="transmembrane region" description="Helical" evidence="2">
    <location>
        <begin position="136"/>
        <end position="158"/>
    </location>
</feature>
<dbReference type="GO" id="GO:0005096">
    <property type="term" value="F:GTPase activator activity"/>
    <property type="evidence" value="ECO:0007669"/>
    <property type="project" value="TreeGrafter"/>
</dbReference>
<accession>A0A1C7MUI7</accession>
<organism evidence="4 5">
    <name type="scientific">Grifola frondosa</name>
    <name type="common">Maitake</name>
    <name type="synonym">Polyporus frondosus</name>
    <dbReference type="NCBI Taxonomy" id="5627"/>
    <lineage>
        <taxon>Eukaryota</taxon>
        <taxon>Fungi</taxon>
        <taxon>Dikarya</taxon>
        <taxon>Basidiomycota</taxon>
        <taxon>Agaricomycotina</taxon>
        <taxon>Agaricomycetes</taxon>
        <taxon>Polyporales</taxon>
        <taxon>Grifolaceae</taxon>
        <taxon>Grifola</taxon>
    </lineage>
</organism>
<dbReference type="Proteomes" id="UP000092993">
    <property type="component" value="Unassembled WGS sequence"/>
</dbReference>
<keyword evidence="2" id="KW-0812">Transmembrane</keyword>
<dbReference type="Gene3D" id="1.10.8.270">
    <property type="entry name" value="putative rabgap domain of human tbc1 domain family member 14 like domains"/>
    <property type="match status" value="1"/>
</dbReference>
<keyword evidence="2" id="KW-1133">Transmembrane helix</keyword>
<dbReference type="SUPFAM" id="SSF47923">
    <property type="entry name" value="Ypt/Rab-GAP domain of gyp1p"/>
    <property type="match status" value="2"/>
</dbReference>
<dbReference type="GO" id="GO:0031267">
    <property type="term" value="F:small GTPase binding"/>
    <property type="evidence" value="ECO:0007669"/>
    <property type="project" value="TreeGrafter"/>
</dbReference>
<evidence type="ECO:0000256" key="1">
    <source>
        <dbReference type="SAM" id="MobiDB-lite"/>
    </source>
</evidence>
<dbReference type="AlphaFoldDB" id="A0A1C7MUI7"/>
<dbReference type="InterPro" id="IPR035969">
    <property type="entry name" value="Rab-GAP_TBC_sf"/>
</dbReference>
<feature type="region of interest" description="Disordered" evidence="1">
    <location>
        <begin position="232"/>
        <end position="255"/>
    </location>
</feature>
<feature type="compositionally biased region" description="Polar residues" evidence="1">
    <location>
        <begin position="324"/>
        <end position="333"/>
    </location>
</feature>
<dbReference type="Gene3D" id="1.10.472.80">
    <property type="entry name" value="Ypt/Rab-GAP domain of gyp1p, domain 3"/>
    <property type="match status" value="1"/>
</dbReference>
<gene>
    <name evidence="4" type="primary">Tbc1d10b_0</name>
    <name evidence="4" type="ORF">A0H81_00008</name>
</gene>
<dbReference type="PANTHER" id="PTHR47219">
    <property type="entry name" value="RAB GTPASE-ACTIVATING PROTEIN 1-LIKE"/>
    <property type="match status" value="1"/>
</dbReference>
<keyword evidence="2" id="KW-0472">Membrane</keyword>
<reference evidence="4 5" key="1">
    <citation type="submission" date="2016-03" db="EMBL/GenBank/DDBJ databases">
        <title>Whole genome sequencing of Grifola frondosa 9006-11.</title>
        <authorList>
            <person name="Min B."/>
            <person name="Park H."/>
            <person name="Kim J.-G."/>
            <person name="Cho H."/>
            <person name="Oh Y.-L."/>
            <person name="Kong W.-S."/>
            <person name="Choi I.-G."/>
        </authorList>
    </citation>
    <scope>NUCLEOTIDE SEQUENCE [LARGE SCALE GENOMIC DNA]</scope>
    <source>
        <strain evidence="4 5">9006-11</strain>
    </source>
</reference>
<feature type="region of interest" description="Disordered" evidence="1">
    <location>
        <begin position="290"/>
        <end position="342"/>
    </location>
</feature>